<dbReference type="Proteomes" id="UP001525890">
    <property type="component" value="Unassembled WGS sequence"/>
</dbReference>
<protein>
    <submittedName>
        <fullName evidence="2">Uncharacterized protein</fullName>
    </submittedName>
</protein>
<dbReference type="RefSeq" id="WP_368005270.1">
    <property type="nucleotide sequence ID" value="NZ_JAMXFF010000004.1"/>
</dbReference>
<feature type="transmembrane region" description="Helical" evidence="1">
    <location>
        <begin position="353"/>
        <end position="375"/>
    </location>
</feature>
<keyword evidence="3" id="KW-1185">Reference proteome</keyword>
<reference evidence="2 3" key="1">
    <citation type="journal article" date="2022" name="Front. Microbiol.">
        <title>High genomic differentiation and limited gene flow indicate recent cryptic speciation within the genus Laspinema (cyanobacteria).</title>
        <authorList>
            <person name="Stanojkovic A."/>
            <person name="Skoupy S."/>
            <person name="Skaloud P."/>
            <person name="Dvorak P."/>
        </authorList>
    </citation>
    <scope>NUCLEOTIDE SEQUENCE [LARGE SCALE GENOMIC DNA]</scope>
    <source>
        <strain evidence="2 3">D2a</strain>
    </source>
</reference>
<gene>
    <name evidence="2" type="ORF">NG799_04435</name>
</gene>
<feature type="transmembrane region" description="Helical" evidence="1">
    <location>
        <begin position="129"/>
        <end position="151"/>
    </location>
</feature>
<name>A0ABT2MNW0_9CYAN</name>
<sequence>MKSDKFDLVRSNELEPLNGSHRPSASLSDDLLLIQWLEKNPDYVGLVKRSRRQGWFWNLYYSLNPKPPILYVLGFLQANPRHFDGEAFVPRDVRRDSEITADIVSGATLINAITNFPILLFAFKGIGNVWVAPVASFVLNLILLNWTNLAGTATAGNRPGKKYWAQVGFAGFLLMSILQSFVAGIGSELINNRPALSYKLAEELIEEHDRKIRQIEPNTDAYERTFAQCQENLQLLSQIPRTDPRWDSLYVETNGSVADRERDWSRVPEENLPLCQKADRIRSETFAVREDWEEKLKTRSELGNDLIFLNRELPLVFSRYFNEYGEITSGVEEVRLASSNFFGNLWALNFSRLGFSLFFFFLSTITSITACYITVAHARGRNTKISHNPEVEAAVRDWLETIRQMNLNRHRPNPSKEERYEERLIARFTSEYRKTGICDYPVLEGIAYRAHQGTLFLPEQQQLISDEIDRTLDDIYKAVSALEYKFCDLQKFITMSATDIMQKTLKVEMLMKSDLKLLFKALHYLLDKAHKYAVSNYGQWEYLESDDAEKARKLIKQIVKIRKALNKEAHVNWVMSKPTEFGRSRACQRVRQKLDVLPGYCYELGYITQQKLLDKVVVNPPSV</sequence>
<evidence type="ECO:0000256" key="1">
    <source>
        <dbReference type="SAM" id="Phobius"/>
    </source>
</evidence>
<proteinExistence type="predicted"/>
<dbReference type="EMBL" id="JAMXFF010000004">
    <property type="protein sequence ID" value="MCT7965581.1"/>
    <property type="molecule type" value="Genomic_DNA"/>
</dbReference>
<accession>A0ABT2MNW0</accession>
<evidence type="ECO:0000313" key="3">
    <source>
        <dbReference type="Proteomes" id="UP001525890"/>
    </source>
</evidence>
<organism evidence="2 3">
    <name type="scientific">Laspinema palackyanum D2a</name>
    <dbReference type="NCBI Taxonomy" id="2953684"/>
    <lineage>
        <taxon>Bacteria</taxon>
        <taxon>Bacillati</taxon>
        <taxon>Cyanobacteriota</taxon>
        <taxon>Cyanophyceae</taxon>
        <taxon>Oscillatoriophycideae</taxon>
        <taxon>Oscillatoriales</taxon>
        <taxon>Laspinemataceae</taxon>
        <taxon>Laspinema</taxon>
        <taxon>Laspinema palackyanum</taxon>
    </lineage>
</organism>
<comment type="caution">
    <text evidence="2">The sequence shown here is derived from an EMBL/GenBank/DDBJ whole genome shotgun (WGS) entry which is preliminary data.</text>
</comment>
<evidence type="ECO:0000313" key="2">
    <source>
        <dbReference type="EMBL" id="MCT7965581.1"/>
    </source>
</evidence>
<keyword evidence="1" id="KW-0472">Membrane</keyword>
<feature type="transmembrane region" description="Helical" evidence="1">
    <location>
        <begin position="103"/>
        <end position="123"/>
    </location>
</feature>
<feature type="transmembrane region" description="Helical" evidence="1">
    <location>
        <begin position="163"/>
        <end position="186"/>
    </location>
</feature>
<keyword evidence="1" id="KW-1133">Transmembrane helix</keyword>
<keyword evidence="1" id="KW-0812">Transmembrane</keyword>